<dbReference type="Pfam" id="PF13302">
    <property type="entry name" value="Acetyltransf_3"/>
    <property type="match status" value="1"/>
</dbReference>
<accession>A0A2W6MZK8</accession>
<comment type="caution">
    <text evidence="2">The sequence shown here is derived from an EMBL/GenBank/DDBJ whole genome shotgun (WGS) entry which is preliminary data.</text>
</comment>
<evidence type="ECO:0000313" key="2">
    <source>
        <dbReference type="EMBL" id="PZT48798.1"/>
    </source>
</evidence>
<gene>
    <name evidence="2" type="ORF">B6S12_01740</name>
</gene>
<proteinExistence type="predicted"/>
<dbReference type="EMBL" id="NBIU01000003">
    <property type="protein sequence ID" value="PZT48798.1"/>
    <property type="molecule type" value="Genomic_DNA"/>
</dbReference>
<dbReference type="InterPro" id="IPR016181">
    <property type="entry name" value="Acyl_CoA_acyltransferase"/>
</dbReference>
<evidence type="ECO:0000313" key="3">
    <source>
        <dbReference type="Proteomes" id="UP000249746"/>
    </source>
</evidence>
<name>A0A2W6MZK8_9HELI</name>
<feature type="domain" description="N-acetyltransferase" evidence="1">
    <location>
        <begin position="5"/>
        <end position="128"/>
    </location>
</feature>
<evidence type="ECO:0000259" key="1">
    <source>
        <dbReference type="Pfam" id="PF13302"/>
    </source>
</evidence>
<dbReference type="NCBIfam" id="TIGR03585">
    <property type="entry name" value="PseH"/>
    <property type="match status" value="1"/>
</dbReference>
<dbReference type="InterPro" id="IPR020036">
    <property type="entry name" value="PseH"/>
</dbReference>
<dbReference type="InterPro" id="IPR000182">
    <property type="entry name" value="GNAT_dom"/>
</dbReference>
<sequence>MDIRSDEALTILQMRNEKSVRKFLYNQEEITQEEHFRFLQSLKKSAKKYYLIQFLGVNLGSINFEIKKEGVEFGFYANPFLEFVGIGRILEQISIFYTFFVLHKDRLILEVFKENKAVVNLHKKFGFVVVSDCNKKGIFKMELRRW</sequence>
<protein>
    <submittedName>
        <fullName evidence="2">UDP-4-amino-4, 6-dideoxy-N-acetyl-beta-L-altrosamine N-acetyltransferase</fullName>
    </submittedName>
</protein>
<dbReference type="OrthoDB" id="5323343at2"/>
<dbReference type="Proteomes" id="UP000249746">
    <property type="component" value="Unassembled WGS sequence"/>
</dbReference>
<dbReference type="RefSeq" id="WP_111229107.1">
    <property type="nucleotide sequence ID" value="NZ_NBIU01000003.1"/>
</dbReference>
<organism evidence="2 3">
    <name type="scientific">Helicobacter valdiviensis</name>
    <dbReference type="NCBI Taxonomy" id="1458358"/>
    <lineage>
        <taxon>Bacteria</taxon>
        <taxon>Pseudomonadati</taxon>
        <taxon>Campylobacterota</taxon>
        <taxon>Epsilonproteobacteria</taxon>
        <taxon>Campylobacterales</taxon>
        <taxon>Helicobacteraceae</taxon>
        <taxon>Helicobacter</taxon>
    </lineage>
</organism>
<dbReference type="Gene3D" id="3.40.630.30">
    <property type="match status" value="1"/>
</dbReference>
<dbReference type="SUPFAM" id="SSF55729">
    <property type="entry name" value="Acyl-CoA N-acyltransferases (Nat)"/>
    <property type="match status" value="1"/>
</dbReference>
<reference evidence="2 3" key="1">
    <citation type="submission" date="2017-03" db="EMBL/GenBank/DDBJ databases">
        <title>Genomic and clinical evidence uncovers the enterohepatic species Helicobacter valdiviensis as a potential human intestinal pathogen.</title>
        <authorList>
            <person name="Fresia P."/>
            <person name="Jara R."/>
            <person name="Sierra R."/>
            <person name="Ferres I."/>
            <person name="Greif G."/>
            <person name="Iraola G."/>
            <person name="Collado L."/>
        </authorList>
    </citation>
    <scope>NUCLEOTIDE SEQUENCE [LARGE SCALE GENOMIC DNA]</scope>
    <source>
        <strain evidence="2 3">WBE14</strain>
    </source>
</reference>
<dbReference type="AlphaFoldDB" id="A0A2W6MZK8"/>
<keyword evidence="3" id="KW-1185">Reference proteome</keyword>
<keyword evidence="2" id="KW-0808">Transferase</keyword>
<dbReference type="GO" id="GO:0016747">
    <property type="term" value="F:acyltransferase activity, transferring groups other than amino-acyl groups"/>
    <property type="evidence" value="ECO:0007669"/>
    <property type="project" value="InterPro"/>
</dbReference>